<gene>
    <name evidence="7" type="ORF">LSH36_879g00001</name>
</gene>
<comment type="caution">
    <text evidence="7">The sequence shown here is derived from an EMBL/GenBank/DDBJ whole genome shotgun (WGS) entry which is preliminary data.</text>
</comment>
<reference evidence="7" key="1">
    <citation type="journal article" date="2023" name="Mol. Biol. Evol.">
        <title>Third-Generation Sequencing Reveals the Adaptive Role of the Epigenome in Three Deep-Sea Polychaetes.</title>
        <authorList>
            <person name="Perez M."/>
            <person name="Aroh O."/>
            <person name="Sun Y."/>
            <person name="Lan Y."/>
            <person name="Juniper S.K."/>
            <person name="Young C.R."/>
            <person name="Angers B."/>
            <person name="Qian P.Y."/>
        </authorList>
    </citation>
    <scope>NUCLEOTIDE SEQUENCE</scope>
    <source>
        <strain evidence="7">P08H-3</strain>
    </source>
</reference>
<evidence type="ECO:0008006" key="9">
    <source>
        <dbReference type="Google" id="ProtNLM"/>
    </source>
</evidence>
<evidence type="ECO:0000256" key="4">
    <source>
        <dbReference type="ARBA" id="ARBA00023170"/>
    </source>
</evidence>
<feature type="transmembrane region" description="Helical" evidence="6">
    <location>
        <begin position="82"/>
        <end position="104"/>
    </location>
</feature>
<organism evidence="7 8">
    <name type="scientific">Paralvinella palmiformis</name>
    <dbReference type="NCBI Taxonomy" id="53620"/>
    <lineage>
        <taxon>Eukaryota</taxon>
        <taxon>Metazoa</taxon>
        <taxon>Spiralia</taxon>
        <taxon>Lophotrochozoa</taxon>
        <taxon>Annelida</taxon>
        <taxon>Polychaeta</taxon>
        <taxon>Sedentaria</taxon>
        <taxon>Canalipalpata</taxon>
        <taxon>Terebellida</taxon>
        <taxon>Terebelliformia</taxon>
        <taxon>Alvinellidae</taxon>
        <taxon>Paralvinella</taxon>
    </lineage>
</organism>
<accession>A0AAD9IY46</accession>
<feature type="transmembrane region" description="Helical" evidence="6">
    <location>
        <begin position="20"/>
        <end position="44"/>
    </location>
</feature>
<evidence type="ECO:0000256" key="1">
    <source>
        <dbReference type="ARBA" id="ARBA00004651"/>
    </source>
</evidence>
<dbReference type="CDD" id="cd00637">
    <property type="entry name" value="7tm_classA_rhodopsin-like"/>
    <property type="match status" value="1"/>
</dbReference>
<keyword evidence="6" id="KW-1133">Transmembrane helix</keyword>
<keyword evidence="5" id="KW-0807">Transducer</keyword>
<keyword evidence="3" id="KW-0297">G-protein coupled receptor</keyword>
<keyword evidence="4" id="KW-0675">Receptor</keyword>
<dbReference type="Gene3D" id="1.20.1070.10">
    <property type="entry name" value="Rhodopsin 7-helix transmembrane proteins"/>
    <property type="match status" value="1"/>
</dbReference>
<proteinExistence type="predicted"/>
<dbReference type="SUPFAM" id="SSF81321">
    <property type="entry name" value="Family A G protein-coupled receptor-like"/>
    <property type="match status" value="1"/>
</dbReference>
<evidence type="ECO:0000313" key="7">
    <source>
        <dbReference type="EMBL" id="KAK2143082.1"/>
    </source>
</evidence>
<name>A0AAD9IY46_9ANNE</name>
<protein>
    <recommendedName>
        <fullName evidence="9">G-protein coupled receptors family 1 profile domain-containing protein</fullName>
    </recommendedName>
</protein>
<evidence type="ECO:0000256" key="6">
    <source>
        <dbReference type="SAM" id="Phobius"/>
    </source>
</evidence>
<dbReference type="AlphaFoldDB" id="A0AAD9IY46"/>
<keyword evidence="8" id="KW-1185">Reference proteome</keyword>
<dbReference type="GO" id="GO:0005886">
    <property type="term" value="C:plasma membrane"/>
    <property type="evidence" value="ECO:0007669"/>
    <property type="project" value="UniProtKB-SubCell"/>
</dbReference>
<comment type="subcellular location">
    <subcellularLocation>
        <location evidence="1">Cell membrane</location>
        <topology evidence="1">Multi-pass membrane protein</topology>
    </subcellularLocation>
</comment>
<dbReference type="PANTHER" id="PTHR24228">
    <property type="entry name" value="B2 BRADYKININ RECEPTOR/ANGIOTENSIN II RECEPTOR"/>
    <property type="match status" value="1"/>
</dbReference>
<dbReference type="EMBL" id="JAODUP010000879">
    <property type="protein sequence ID" value="KAK2143082.1"/>
    <property type="molecule type" value="Genomic_DNA"/>
</dbReference>
<evidence type="ECO:0000256" key="3">
    <source>
        <dbReference type="ARBA" id="ARBA00023040"/>
    </source>
</evidence>
<keyword evidence="6" id="KW-0472">Membrane</keyword>
<dbReference type="GO" id="GO:0004930">
    <property type="term" value="F:G protein-coupled receptor activity"/>
    <property type="evidence" value="ECO:0007669"/>
    <property type="project" value="UniProtKB-KW"/>
</dbReference>
<keyword evidence="6" id="KW-0812">Transmembrane</keyword>
<dbReference type="PANTHER" id="PTHR24228:SF74">
    <property type="entry name" value="G-PROTEIN COUPLED RECEPTORS FAMILY 1 PROFILE DOMAIN-CONTAINING PROTEIN"/>
    <property type="match status" value="1"/>
</dbReference>
<evidence type="ECO:0000256" key="5">
    <source>
        <dbReference type="ARBA" id="ARBA00023224"/>
    </source>
</evidence>
<keyword evidence="2" id="KW-1003">Cell membrane</keyword>
<evidence type="ECO:0000256" key="2">
    <source>
        <dbReference type="ARBA" id="ARBA00022475"/>
    </source>
</evidence>
<feature type="transmembrane region" description="Helical" evidence="6">
    <location>
        <begin position="116"/>
        <end position="137"/>
    </location>
</feature>
<sequence length="170" mass="19905">MYAIKVDNGTLIDIPMVTTTAVFVSLILYSTVMTACYGHLYIFIRKSPKRVERWTRETNQFGQHENGTNTISMKRNIRELKFIKTMIIIFVMFIFSYFSLPIMLMANKTFSFSHWAYLPLVMINWFSSSVSWILYGFTHDGFRKAFLTMLRCYVKRIGRSEQGKSAVTLK</sequence>
<evidence type="ECO:0000313" key="8">
    <source>
        <dbReference type="Proteomes" id="UP001208570"/>
    </source>
</evidence>
<dbReference type="Proteomes" id="UP001208570">
    <property type="component" value="Unassembled WGS sequence"/>
</dbReference>